<evidence type="ECO:0000256" key="3">
    <source>
        <dbReference type="PIRSR" id="PIRSR601461-2"/>
    </source>
</evidence>
<evidence type="ECO:0000313" key="7">
    <source>
        <dbReference type="Proteomes" id="UP000237144"/>
    </source>
</evidence>
<dbReference type="PANTHER" id="PTHR47966">
    <property type="entry name" value="BETA-SITE APP-CLEAVING ENZYME, ISOFORM A-RELATED"/>
    <property type="match status" value="1"/>
</dbReference>
<dbReference type="InterPro" id="IPR021109">
    <property type="entry name" value="Peptidase_aspartic_dom_sf"/>
</dbReference>
<evidence type="ECO:0000256" key="2">
    <source>
        <dbReference type="PIRSR" id="PIRSR601461-1"/>
    </source>
</evidence>
<dbReference type="GO" id="GO:0004190">
    <property type="term" value="F:aspartic-type endopeptidase activity"/>
    <property type="evidence" value="ECO:0007669"/>
    <property type="project" value="InterPro"/>
</dbReference>
<evidence type="ECO:0000259" key="5">
    <source>
        <dbReference type="PROSITE" id="PS51767"/>
    </source>
</evidence>
<keyword evidence="7" id="KW-1185">Reference proteome</keyword>
<dbReference type="Pfam" id="PF00026">
    <property type="entry name" value="Asp"/>
    <property type="match status" value="1"/>
</dbReference>
<dbReference type="CDD" id="cd05471">
    <property type="entry name" value="pepsin_like"/>
    <property type="match status" value="1"/>
</dbReference>
<organism evidence="6 7">
    <name type="scientific">Rhodotorula taiwanensis</name>
    <dbReference type="NCBI Taxonomy" id="741276"/>
    <lineage>
        <taxon>Eukaryota</taxon>
        <taxon>Fungi</taxon>
        <taxon>Dikarya</taxon>
        <taxon>Basidiomycota</taxon>
        <taxon>Pucciniomycotina</taxon>
        <taxon>Microbotryomycetes</taxon>
        <taxon>Sporidiobolales</taxon>
        <taxon>Sporidiobolaceae</taxon>
        <taxon>Rhodotorula</taxon>
    </lineage>
</organism>
<evidence type="ECO:0000256" key="4">
    <source>
        <dbReference type="SAM" id="SignalP"/>
    </source>
</evidence>
<gene>
    <name evidence="6" type="ORF">BMF94_4334</name>
</gene>
<dbReference type="Proteomes" id="UP000237144">
    <property type="component" value="Unassembled WGS sequence"/>
</dbReference>
<feature type="domain" description="Peptidase A1" evidence="5">
    <location>
        <begin position="104"/>
        <end position="371"/>
    </location>
</feature>
<evidence type="ECO:0000313" key="6">
    <source>
        <dbReference type="EMBL" id="POY72508.1"/>
    </source>
</evidence>
<dbReference type="EMBL" id="PJQD01000048">
    <property type="protein sequence ID" value="POY72508.1"/>
    <property type="molecule type" value="Genomic_DNA"/>
</dbReference>
<keyword evidence="4" id="KW-0732">Signal</keyword>
<reference evidence="6 7" key="1">
    <citation type="journal article" date="2018" name="Front. Microbiol.">
        <title>Prospects for Fungal Bioremediation of Acidic Radioactive Waste Sites: Characterization and Genome Sequence of Rhodotorula taiwanensis MD1149.</title>
        <authorList>
            <person name="Tkavc R."/>
            <person name="Matrosova V.Y."/>
            <person name="Grichenko O.E."/>
            <person name="Gostincar C."/>
            <person name="Volpe R.P."/>
            <person name="Klimenkova P."/>
            <person name="Gaidamakova E.K."/>
            <person name="Zhou C.E."/>
            <person name="Stewart B.J."/>
            <person name="Lyman M.G."/>
            <person name="Malfatti S.A."/>
            <person name="Rubinfeld B."/>
            <person name="Courtot M."/>
            <person name="Singh J."/>
            <person name="Dalgard C.L."/>
            <person name="Hamilton T."/>
            <person name="Frey K.G."/>
            <person name="Gunde-Cimerman N."/>
            <person name="Dugan L."/>
            <person name="Daly M.J."/>
        </authorList>
    </citation>
    <scope>NUCLEOTIDE SEQUENCE [LARGE SCALE GENOMIC DNA]</scope>
    <source>
        <strain evidence="6 7">MD1149</strain>
    </source>
</reference>
<proteinExistence type="inferred from homology"/>
<comment type="similarity">
    <text evidence="1">Belongs to the peptidase A1 family.</text>
</comment>
<name>A0A2S5B6W6_9BASI</name>
<feature type="active site" evidence="2">
    <location>
        <position position="122"/>
    </location>
</feature>
<dbReference type="STRING" id="741276.A0A2S5B6W6"/>
<dbReference type="OrthoDB" id="15189at2759"/>
<comment type="caution">
    <text evidence="6">The sequence shown here is derived from an EMBL/GenBank/DDBJ whole genome shotgun (WGS) entry which is preliminary data.</text>
</comment>
<feature type="active site" evidence="2">
    <location>
        <position position="307"/>
    </location>
</feature>
<sequence length="371" mass="39774">MLATSGITALFALALTATVSAPVNAFEIELTKRDLGLKSADGAVNIQALDDETARLTLKYARNRANWRYHVFGEGSLDATARMAREKRANVGTLALAHPGFAIWTGQVSVGTPAQNLDIYFDTGSSDFTVASTNCPSSSCGTKDRYNVAASTSAVQTSKFVRTNFVDGTSSQGPVVQDVVSIAGTVANQQDVVAATSLSTSVAKIASDGMGLAYPALSSAYSLSYMFNLYNQGTYLYPYFSMRLSNSKPSSLLLGSYNRIYLGTQLRWFPVTPQAGTSYRTYWQIGGSAPLVNGQQAITTRVNHILDSGTTFIVAPPTAAAEFWSNVPGSQVYNSQYWTYASQMQLLAPSVYVIHDVGGNRIGLSTPPAYR</sequence>
<dbReference type="PRINTS" id="PR00792">
    <property type="entry name" value="PEPSIN"/>
</dbReference>
<dbReference type="PANTHER" id="PTHR47966:SF51">
    <property type="entry name" value="BETA-SITE APP-CLEAVING ENZYME, ISOFORM A-RELATED"/>
    <property type="match status" value="1"/>
</dbReference>
<feature type="disulfide bond" evidence="3">
    <location>
        <begin position="135"/>
        <end position="140"/>
    </location>
</feature>
<feature type="signal peptide" evidence="4">
    <location>
        <begin position="1"/>
        <end position="25"/>
    </location>
</feature>
<dbReference type="PROSITE" id="PS51767">
    <property type="entry name" value="PEPTIDASE_A1"/>
    <property type="match status" value="1"/>
</dbReference>
<dbReference type="GO" id="GO:0006508">
    <property type="term" value="P:proteolysis"/>
    <property type="evidence" value="ECO:0007669"/>
    <property type="project" value="InterPro"/>
</dbReference>
<feature type="chain" id="PRO_5015608504" description="Peptidase A1 domain-containing protein" evidence="4">
    <location>
        <begin position="26"/>
        <end position="371"/>
    </location>
</feature>
<dbReference type="SUPFAM" id="SSF50630">
    <property type="entry name" value="Acid proteases"/>
    <property type="match status" value="1"/>
</dbReference>
<dbReference type="InterPro" id="IPR033121">
    <property type="entry name" value="PEPTIDASE_A1"/>
</dbReference>
<accession>A0A2S5B6W6</accession>
<dbReference type="AlphaFoldDB" id="A0A2S5B6W6"/>
<dbReference type="Gene3D" id="2.40.70.10">
    <property type="entry name" value="Acid Proteases"/>
    <property type="match status" value="2"/>
</dbReference>
<dbReference type="InterPro" id="IPR001461">
    <property type="entry name" value="Aspartic_peptidase_A1"/>
</dbReference>
<dbReference type="InterPro" id="IPR034164">
    <property type="entry name" value="Pepsin-like_dom"/>
</dbReference>
<evidence type="ECO:0000256" key="1">
    <source>
        <dbReference type="ARBA" id="ARBA00007447"/>
    </source>
</evidence>
<keyword evidence="3" id="KW-1015">Disulfide bond</keyword>
<protein>
    <recommendedName>
        <fullName evidence="5">Peptidase A1 domain-containing protein</fullName>
    </recommendedName>
</protein>